<sequence length="69" mass="7895">MRQPARNGVVHIAVGRTWIIYMDKSYNSISWESSIYSPQGMRQYCSDLLGVMQCCAHFADSTSIRCFVK</sequence>
<dbReference type="EMBL" id="AFRT01000131">
    <property type="protein sequence ID" value="ELU45216.1"/>
    <property type="molecule type" value="Genomic_DNA"/>
</dbReference>
<organism evidence="1 2">
    <name type="scientific">Thanatephorus cucumeris (strain AG1-IA)</name>
    <name type="common">Rice sheath blight fungus</name>
    <name type="synonym">Rhizoctonia solani</name>
    <dbReference type="NCBI Taxonomy" id="983506"/>
    <lineage>
        <taxon>Eukaryota</taxon>
        <taxon>Fungi</taxon>
        <taxon>Dikarya</taxon>
        <taxon>Basidiomycota</taxon>
        <taxon>Agaricomycotina</taxon>
        <taxon>Agaricomycetes</taxon>
        <taxon>Cantharellales</taxon>
        <taxon>Ceratobasidiaceae</taxon>
        <taxon>Rhizoctonia</taxon>
        <taxon>Rhizoctonia solani AG-1</taxon>
    </lineage>
</organism>
<comment type="caution">
    <text evidence="1">The sequence shown here is derived from an EMBL/GenBank/DDBJ whole genome shotgun (WGS) entry which is preliminary data.</text>
</comment>
<gene>
    <name evidence="1" type="ORF">AG1IA_00750</name>
</gene>
<dbReference type="AlphaFoldDB" id="L8X4J2"/>
<dbReference type="Proteomes" id="UP000011668">
    <property type="component" value="Unassembled WGS sequence"/>
</dbReference>
<keyword evidence="2" id="KW-1185">Reference proteome</keyword>
<protein>
    <submittedName>
        <fullName evidence="1">Uncharacterized protein</fullName>
    </submittedName>
</protein>
<reference evidence="1 2" key="1">
    <citation type="journal article" date="2013" name="Nat. Commun.">
        <title>The evolution and pathogenic mechanisms of the rice sheath blight pathogen.</title>
        <authorList>
            <person name="Zheng A."/>
            <person name="Lin R."/>
            <person name="Xu L."/>
            <person name="Qin P."/>
            <person name="Tang C."/>
            <person name="Ai P."/>
            <person name="Zhang D."/>
            <person name="Liu Y."/>
            <person name="Sun Z."/>
            <person name="Feng H."/>
            <person name="Wang Y."/>
            <person name="Chen Y."/>
            <person name="Liang X."/>
            <person name="Fu R."/>
            <person name="Li Q."/>
            <person name="Zhang J."/>
            <person name="Yu X."/>
            <person name="Xie Z."/>
            <person name="Ding L."/>
            <person name="Guan P."/>
            <person name="Tang J."/>
            <person name="Liang Y."/>
            <person name="Wang S."/>
            <person name="Deng Q."/>
            <person name="Li S."/>
            <person name="Zhu J."/>
            <person name="Wang L."/>
            <person name="Liu H."/>
            <person name="Li P."/>
        </authorList>
    </citation>
    <scope>NUCLEOTIDE SEQUENCE [LARGE SCALE GENOMIC DNA]</scope>
    <source>
        <strain evidence="2">AG-1 IA</strain>
    </source>
</reference>
<name>L8X4J2_THACA</name>
<dbReference type="HOGENOM" id="CLU_2777651_0_0_1"/>
<accession>L8X4J2</accession>
<proteinExistence type="predicted"/>
<evidence type="ECO:0000313" key="2">
    <source>
        <dbReference type="Proteomes" id="UP000011668"/>
    </source>
</evidence>
<evidence type="ECO:0000313" key="1">
    <source>
        <dbReference type="EMBL" id="ELU45216.1"/>
    </source>
</evidence>